<feature type="transmembrane region" description="Helical" evidence="1">
    <location>
        <begin position="100"/>
        <end position="122"/>
    </location>
</feature>
<comment type="caution">
    <text evidence="2">The sequence shown here is derived from an EMBL/GenBank/DDBJ whole genome shotgun (WGS) entry which is preliminary data.</text>
</comment>
<accession>A0AA37T288</accession>
<evidence type="ECO:0000313" key="3">
    <source>
        <dbReference type="Proteomes" id="UP001156870"/>
    </source>
</evidence>
<organism evidence="2 3">
    <name type="scientific">Marinibactrum halimedae</name>
    <dbReference type="NCBI Taxonomy" id="1444977"/>
    <lineage>
        <taxon>Bacteria</taxon>
        <taxon>Pseudomonadati</taxon>
        <taxon>Pseudomonadota</taxon>
        <taxon>Gammaproteobacteria</taxon>
        <taxon>Cellvibrionales</taxon>
        <taxon>Cellvibrionaceae</taxon>
        <taxon>Marinibactrum</taxon>
    </lineage>
</organism>
<evidence type="ECO:0000313" key="2">
    <source>
        <dbReference type="EMBL" id="GLS24998.1"/>
    </source>
</evidence>
<dbReference type="RefSeq" id="WP_232592627.1">
    <property type="nucleotide sequence ID" value="NZ_BSPD01000021.1"/>
</dbReference>
<dbReference type="AlphaFoldDB" id="A0AA37T288"/>
<proteinExistence type="predicted"/>
<dbReference type="EMBL" id="BSPD01000021">
    <property type="protein sequence ID" value="GLS24998.1"/>
    <property type="molecule type" value="Genomic_DNA"/>
</dbReference>
<keyword evidence="1" id="KW-0812">Transmembrane</keyword>
<gene>
    <name evidence="2" type="ORF">GCM10007877_07120</name>
</gene>
<reference evidence="2 3" key="1">
    <citation type="journal article" date="2014" name="Int. J. Syst. Evol. Microbiol.">
        <title>Complete genome sequence of Corynebacterium casei LMG S-19264T (=DSM 44701T), isolated from a smear-ripened cheese.</title>
        <authorList>
            <consortium name="US DOE Joint Genome Institute (JGI-PGF)"/>
            <person name="Walter F."/>
            <person name="Albersmeier A."/>
            <person name="Kalinowski J."/>
            <person name="Ruckert C."/>
        </authorList>
    </citation>
    <scope>NUCLEOTIDE SEQUENCE [LARGE SCALE GENOMIC DNA]</scope>
    <source>
        <strain evidence="2 3">NBRC 110095</strain>
    </source>
</reference>
<feature type="transmembrane region" description="Helical" evidence="1">
    <location>
        <begin position="62"/>
        <end position="88"/>
    </location>
</feature>
<dbReference type="Proteomes" id="UP001156870">
    <property type="component" value="Unassembled WGS sequence"/>
</dbReference>
<name>A0AA37T288_9GAMM</name>
<sequence length="131" mass="14923">MLGNLTAHQAIEKIVENIFNDGEPLCQTRIAQQLKYHEEIVERELSRIGGYDHYIVSFWQPLMGWLCGLALCYATVLFDVIGLVGYFLPSLPIQIPPLSLSLVIEMLISILGIGWFHTLYGCGRKLQRVFR</sequence>
<keyword evidence="3" id="KW-1185">Reference proteome</keyword>
<keyword evidence="1" id="KW-1133">Transmembrane helix</keyword>
<protein>
    <submittedName>
        <fullName evidence="2">Uncharacterized protein</fullName>
    </submittedName>
</protein>
<keyword evidence="1" id="KW-0472">Membrane</keyword>
<evidence type="ECO:0000256" key="1">
    <source>
        <dbReference type="SAM" id="Phobius"/>
    </source>
</evidence>